<evidence type="ECO:0000313" key="3">
    <source>
        <dbReference type="Proteomes" id="UP000318483"/>
    </source>
</evidence>
<name>A0A5B8IVC4_9RHOB</name>
<protein>
    <recommendedName>
        <fullName evidence="4">Invasion protein IalB</fullName>
    </recommendedName>
</protein>
<dbReference type="Proteomes" id="UP000318483">
    <property type="component" value="Chromosome"/>
</dbReference>
<evidence type="ECO:0000256" key="1">
    <source>
        <dbReference type="SAM" id="SignalP"/>
    </source>
</evidence>
<reference evidence="2 3" key="1">
    <citation type="submission" date="2019-07" db="EMBL/GenBank/DDBJ databases">
        <title>Litoreibacter alkalisoli sp. nov., isolated from saline-alkaline soil.</title>
        <authorList>
            <person name="Wang S."/>
            <person name="Xu L."/>
            <person name="Xing Y.-T."/>
            <person name="Sun J.-Q."/>
        </authorList>
    </citation>
    <scope>NUCLEOTIDE SEQUENCE [LARGE SCALE GENOMIC DNA]</scope>
    <source>
        <strain evidence="2 3">LN3S51</strain>
    </source>
</reference>
<dbReference type="EMBL" id="CP042261">
    <property type="protein sequence ID" value="QDY70062.1"/>
    <property type="molecule type" value="Genomic_DNA"/>
</dbReference>
<dbReference type="Pfam" id="PF06776">
    <property type="entry name" value="IalB"/>
    <property type="match status" value="1"/>
</dbReference>
<accession>A0A5B8IVC4</accession>
<dbReference type="InterPro" id="IPR038696">
    <property type="entry name" value="IalB_sf"/>
</dbReference>
<evidence type="ECO:0000313" key="2">
    <source>
        <dbReference type="EMBL" id="QDY70062.1"/>
    </source>
</evidence>
<dbReference type="OrthoDB" id="9806572at2"/>
<dbReference type="AlphaFoldDB" id="A0A5B8IVC4"/>
<organism evidence="2 3">
    <name type="scientific">Qingshengfaniella alkalisoli</name>
    <dbReference type="NCBI Taxonomy" id="2599296"/>
    <lineage>
        <taxon>Bacteria</taxon>
        <taxon>Pseudomonadati</taxon>
        <taxon>Pseudomonadota</taxon>
        <taxon>Alphaproteobacteria</taxon>
        <taxon>Rhodobacterales</taxon>
        <taxon>Paracoccaceae</taxon>
        <taxon>Qingshengfaniella</taxon>
    </lineage>
</organism>
<proteinExistence type="predicted"/>
<dbReference type="InterPro" id="IPR010642">
    <property type="entry name" value="Invasion_prot_B"/>
</dbReference>
<keyword evidence="3" id="KW-1185">Reference proteome</keyword>
<feature type="signal peptide" evidence="1">
    <location>
        <begin position="1"/>
        <end position="23"/>
    </location>
</feature>
<sequence length="174" mass="18393">MNFSKSIAIGAALTAIFSAPAIAQESSNRVAAQTDWSIFVEDDPKQCWVVSAPKETVNTKNGRVVAVNRGDIYMFVSFWPGQSGGEVSFMGGYPFAEGSTVSVEVGGSNFELFTDGDMAWAASPDDDQQIAAAMKRGADAVVVGNSSRGTKTTDTFSLMGFTAAFDDAQKRCSS</sequence>
<dbReference type="RefSeq" id="WP_146365437.1">
    <property type="nucleotide sequence ID" value="NZ_CP042261.1"/>
</dbReference>
<gene>
    <name evidence="2" type="ORF">FPZ52_10830</name>
</gene>
<feature type="chain" id="PRO_5022763502" description="Invasion protein IalB" evidence="1">
    <location>
        <begin position="24"/>
        <end position="174"/>
    </location>
</feature>
<keyword evidence="1" id="KW-0732">Signal</keyword>
<dbReference type="KEGG" id="lit:FPZ52_10830"/>
<dbReference type="Gene3D" id="2.60.40.1880">
    <property type="entry name" value="Invasion associated locus B (IalB) protein"/>
    <property type="match status" value="1"/>
</dbReference>
<evidence type="ECO:0008006" key="4">
    <source>
        <dbReference type="Google" id="ProtNLM"/>
    </source>
</evidence>